<dbReference type="GO" id="GO:0016763">
    <property type="term" value="F:pentosyltransferase activity"/>
    <property type="evidence" value="ECO:0007669"/>
    <property type="project" value="InterPro"/>
</dbReference>
<keyword evidence="10" id="KW-0961">Cell wall biogenesis/degradation</keyword>
<dbReference type="PANTHER" id="PTHR30400:SF0">
    <property type="entry name" value="BIOSYNTHETIC PEPTIDOGLYCAN TRANSGLYCOSYLASE"/>
    <property type="match status" value="1"/>
</dbReference>
<organism evidence="13 14">
    <name type="scientific">Chamaesiphon minutus (strain ATCC 27169 / PCC 6605)</name>
    <dbReference type="NCBI Taxonomy" id="1173020"/>
    <lineage>
        <taxon>Bacteria</taxon>
        <taxon>Bacillati</taxon>
        <taxon>Cyanobacteriota</taxon>
        <taxon>Cyanophyceae</taxon>
        <taxon>Gomontiellales</taxon>
        <taxon>Chamaesiphonaceae</taxon>
        <taxon>Chamaesiphon</taxon>
    </lineage>
</organism>
<dbReference type="RefSeq" id="WP_015158743.1">
    <property type="nucleotide sequence ID" value="NC_019697.1"/>
</dbReference>
<keyword evidence="3" id="KW-0328">Glycosyltransferase</keyword>
<dbReference type="KEGG" id="cmp:Cha6605_1382"/>
<keyword evidence="7" id="KW-0573">Peptidoglycan synthesis</keyword>
<dbReference type="InterPro" id="IPR023346">
    <property type="entry name" value="Lysozyme-like_dom_sf"/>
</dbReference>
<dbReference type="GO" id="GO:0009252">
    <property type="term" value="P:peptidoglycan biosynthetic process"/>
    <property type="evidence" value="ECO:0007669"/>
    <property type="project" value="UniProtKB-KW"/>
</dbReference>
<dbReference type="Gene3D" id="1.10.3810.10">
    <property type="entry name" value="Biosynthetic peptidoglycan transglycosylase-like"/>
    <property type="match status" value="1"/>
</dbReference>
<evidence type="ECO:0000259" key="12">
    <source>
        <dbReference type="Pfam" id="PF00912"/>
    </source>
</evidence>
<dbReference type="AlphaFoldDB" id="K9UCJ6"/>
<dbReference type="GO" id="GO:0016020">
    <property type="term" value="C:membrane"/>
    <property type="evidence" value="ECO:0007669"/>
    <property type="project" value="InterPro"/>
</dbReference>
<gene>
    <name evidence="13" type="ORF">Cha6605_1382</name>
</gene>
<dbReference type="OrthoDB" id="5149569at2"/>
<feature type="transmembrane region" description="Helical" evidence="11">
    <location>
        <begin position="24"/>
        <end position="45"/>
    </location>
</feature>
<evidence type="ECO:0000313" key="14">
    <source>
        <dbReference type="Proteomes" id="UP000010366"/>
    </source>
</evidence>
<evidence type="ECO:0000256" key="5">
    <source>
        <dbReference type="ARBA" id="ARBA00022692"/>
    </source>
</evidence>
<dbReference type="InterPro" id="IPR036950">
    <property type="entry name" value="PBP_transglycosylase"/>
</dbReference>
<evidence type="ECO:0000256" key="10">
    <source>
        <dbReference type="ARBA" id="ARBA00023316"/>
    </source>
</evidence>
<dbReference type="STRING" id="1173020.Cha6605_1382"/>
<reference evidence="13 14" key="1">
    <citation type="submission" date="2012-05" db="EMBL/GenBank/DDBJ databases">
        <title>Finished chromosome of genome of Chamaesiphon sp. PCC 6605.</title>
        <authorList>
            <consortium name="US DOE Joint Genome Institute"/>
            <person name="Gugger M."/>
            <person name="Coursin T."/>
            <person name="Rippka R."/>
            <person name="Tandeau De Marsac N."/>
            <person name="Huntemann M."/>
            <person name="Wei C.-L."/>
            <person name="Han J."/>
            <person name="Detter J.C."/>
            <person name="Han C."/>
            <person name="Tapia R."/>
            <person name="Chen A."/>
            <person name="Kyrpides N."/>
            <person name="Mavromatis K."/>
            <person name="Markowitz V."/>
            <person name="Szeto E."/>
            <person name="Ivanova N."/>
            <person name="Pagani I."/>
            <person name="Pati A."/>
            <person name="Goodwin L."/>
            <person name="Nordberg H.P."/>
            <person name="Cantor M.N."/>
            <person name="Hua S.X."/>
            <person name="Woyke T."/>
            <person name="Kerfeld C.A."/>
        </authorList>
    </citation>
    <scope>NUCLEOTIDE SEQUENCE [LARGE SCALE GENOMIC DNA]</scope>
    <source>
        <strain evidence="14">ATCC 27169 / PCC 6605</strain>
    </source>
</reference>
<evidence type="ECO:0000256" key="2">
    <source>
        <dbReference type="ARBA" id="ARBA00022519"/>
    </source>
</evidence>
<dbReference type="Pfam" id="PF00912">
    <property type="entry name" value="Transgly"/>
    <property type="match status" value="1"/>
</dbReference>
<dbReference type="GO" id="GO:0071555">
    <property type="term" value="P:cell wall organization"/>
    <property type="evidence" value="ECO:0007669"/>
    <property type="project" value="UniProtKB-KW"/>
</dbReference>
<keyword evidence="5 11" id="KW-0812">Transmembrane</keyword>
<evidence type="ECO:0000256" key="11">
    <source>
        <dbReference type="SAM" id="Phobius"/>
    </source>
</evidence>
<dbReference type="SUPFAM" id="SSF53955">
    <property type="entry name" value="Lysozyme-like"/>
    <property type="match status" value="1"/>
</dbReference>
<dbReference type="PATRIC" id="fig|1173020.3.peg.1602"/>
<keyword evidence="1" id="KW-1003">Cell membrane</keyword>
<dbReference type="Proteomes" id="UP000010366">
    <property type="component" value="Chromosome"/>
</dbReference>
<evidence type="ECO:0000313" key="13">
    <source>
        <dbReference type="EMBL" id="AFY92560.1"/>
    </source>
</evidence>
<keyword evidence="8 11" id="KW-1133">Transmembrane helix</keyword>
<accession>K9UCJ6</accession>
<proteinExistence type="predicted"/>
<dbReference type="GO" id="GO:0009274">
    <property type="term" value="C:peptidoglycan-based cell wall"/>
    <property type="evidence" value="ECO:0007669"/>
    <property type="project" value="InterPro"/>
</dbReference>
<evidence type="ECO:0000256" key="6">
    <source>
        <dbReference type="ARBA" id="ARBA00022960"/>
    </source>
</evidence>
<dbReference type="eggNOG" id="COG0744">
    <property type="taxonomic scope" value="Bacteria"/>
</dbReference>
<keyword evidence="14" id="KW-1185">Reference proteome</keyword>
<evidence type="ECO:0000256" key="3">
    <source>
        <dbReference type="ARBA" id="ARBA00022676"/>
    </source>
</evidence>
<sequence length="252" mass="28361">MNKASELKPTATSLTIWQQWKRKATLFVLAIVPLQIGCCVVYKYVLPPITIIQAESLILKSRSFDRTYIDGKKVSFHLYHALIGSEDTSFAHHNGFDIEGIKEALRNKTGGGSTITQQAVKNALLWKEPAILRKVGELYLTPTVEKIWGKERTLEIYVNIIEFEDGVYGIESAAKKFYHKSAKNLTKREAIEIVSCIPQPKGCLRYRVHTKPLKLVQAHIRKEMKALERDVPTMELIDQVTGAADVSGALKP</sequence>
<name>K9UCJ6_CHAP6</name>
<keyword evidence="4" id="KW-0808">Transferase</keyword>
<dbReference type="PANTHER" id="PTHR30400">
    <property type="entry name" value="MONOFUNCTIONAL BIOSYNTHETIC PEPTIDOGLYCAN TRANSGLYCOSYLASE"/>
    <property type="match status" value="1"/>
</dbReference>
<keyword evidence="9 11" id="KW-0472">Membrane</keyword>
<evidence type="ECO:0000256" key="8">
    <source>
        <dbReference type="ARBA" id="ARBA00022989"/>
    </source>
</evidence>
<protein>
    <submittedName>
        <fullName evidence="13">Transglycosylase</fullName>
    </submittedName>
</protein>
<dbReference type="InterPro" id="IPR001264">
    <property type="entry name" value="Glyco_trans_51"/>
</dbReference>
<dbReference type="HOGENOM" id="CLU_006354_1_1_3"/>
<evidence type="ECO:0000256" key="4">
    <source>
        <dbReference type="ARBA" id="ARBA00022679"/>
    </source>
</evidence>
<keyword evidence="2" id="KW-0997">Cell inner membrane</keyword>
<dbReference type="EMBL" id="CP003600">
    <property type="protein sequence ID" value="AFY92560.1"/>
    <property type="molecule type" value="Genomic_DNA"/>
</dbReference>
<dbReference type="InterPro" id="IPR011812">
    <property type="entry name" value="Pep_trsgly"/>
</dbReference>
<dbReference type="GO" id="GO:0008360">
    <property type="term" value="P:regulation of cell shape"/>
    <property type="evidence" value="ECO:0007669"/>
    <property type="project" value="UniProtKB-KW"/>
</dbReference>
<evidence type="ECO:0000256" key="9">
    <source>
        <dbReference type="ARBA" id="ARBA00023136"/>
    </source>
</evidence>
<evidence type="ECO:0000256" key="7">
    <source>
        <dbReference type="ARBA" id="ARBA00022984"/>
    </source>
</evidence>
<evidence type="ECO:0000256" key="1">
    <source>
        <dbReference type="ARBA" id="ARBA00022475"/>
    </source>
</evidence>
<feature type="domain" description="Glycosyl transferase family 51" evidence="12">
    <location>
        <begin position="63"/>
        <end position="207"/>
    </location>
</feature>
<keyword evidence="6" id="KW-0133">Cell shape</keyword>